<evidence type="ECO:0000313" key="1">
    <source>
        <dbReference type="EMBL" id="MBI6882520.1"/>
    </source>
</evidence>
<name>A0A8I1JJM0_PSEPU</name>
<dbReference type="EMBL" id="JAEHTE010000001">
    <property type="protein sequence ID" value="MBI6882520.1"/>
    <property type="molecule type" value="Genomic_DNA"/>
</dbReference>
<comment type="caution">
    <text evidence="1">The sequence shown here is derived from an EMBL/GenBank/DDBJ whole genome shotgun (WGS) entry which is preliminary data.</text>
</comment>
<dbReference type="InterPro" id="IPR058701">
    <property type="entry name" value="PhiTE_072-like"/>
</dbReference>
<dbReference type="AlphaFoldDB" id="A0A8I1JJM0"/>
<gene>
    <name evidence="1" type="ORF">JEU22_01230</name>
</gene>
<accession>A0A8I1JJM0</accession>
<dbReference type="Proteomes" id="UP000637061">
    <property type="component" value="Unassembled WGS sequence"/>
</dbReference>
<organism evidence="1 2">
    <name type="scientific">Pseudomonas putida</name>
    <name type="common">Arthrobacter siderocapsulatus</name>
    <dbReference type="NCBI Taxonomy" id="303"/>
    <lineage>
        <taxon>Bacteria</taxon>
        <taxon>Pseudomonadati</taxon>
        <taxon>Pseudomonadota</taxon>
        <taxon>Gammaproteobacteria</taxon>
        <taxon>Pseudomonadales</taxon>
        <taxon>Pseudomonadaceae</taxon>
        <taxon>Pseudomonas</taxon>
    </lineage>
</organism>
<protein>
    <submittedName>
        <fullName evidence="1">Uncharacterized protein</fullName>
    </submittedName>
</protein>
<reference evidence="1" key="1">
    <citation type="submission" date="2020-12" db="EMBL/GenBank/DDBJ databases">
        <title>Enhanced detection system for hospital associated transmission using whole genome sequencing surveillance.</title>
        <authorList>
            <person name="Harrison L.H."/>
            <person name="Van Tyne D."/>
            <person name="Marsh J.W."/>
            <person name="Griffith M.P."/>
            <person name="Snyder D.J."/>
            <person name="Cooper V.S."/>
            <person name="Mustapha M."/>
        </authorList>
    </citation>
    <scope>NUCLEOTIDE SEQUENCE</scope>
    <source>
        <strain evidence="1">PSB00042</strain>
    </source>
</reference>
<evidence type="ECO:0000313" key="2">
    <source>
        <dbReference type="Proteomes" id="UP000637061"/>
    </source>
</evidence>
<sequence>MQIVAQYLPNGADSTPEELVIDLESISPRWGQVVIAIPARGICWKDSWRAMPYDCVLEFFSRAPAEYLVDNMAGTSKRLPDYLGFRAKTLTKLMRMRRNREFERSEASSIYEMLSDSEYAHQADPKALAPIWGPDWWYAISTTPNPAYTEAMEIMDIAKKAVAAYLEKSHSTTQ</sequence>
<dbReference type="RefSeq" id="WP_198746137.1">
    <property type="nucleotide sequence ID" value="NZ_JAEHTE010000001.1"/>
</dbReference>
<proteinExistence type="predicted"/>
<dbReference type="Pfam" id="PF26211">
    <property type="entry name" value="Phage_phiTE_072"/>
    <property type="match status" value="1"/>
</dbReference>